<dbReference type="Pfam" id="PF14417">
    <property type="entry name" value="MEDS"/>
    <property type="match status" value="1"/>
</dbReference>
<reference evidence="2 3" key="1">
    <citation type="submission" date="2017-06" db="EMBL/GenBank/DDBJ databases">
        <authorList>
            <person name="Kim H.J."/>
            <person name="Triplett B.A."/>
        </authorList>
    </citation>
    <scope>NUCLEOTIDE SEQUENCE [LARGE SCALE GENOMIC DNA]</scope>
    <source>
        <strain evidence="2 3">CGMCC 4.1858</strain>
    </source>
</reference>
<dbReference type="AlphaFoldDB" id="A0A239K9L4"/>
<dbReference type="Proteomes" id="UP000198280">
    <property type="component" value="Unassembled WGS sequence"/>
</dbReference>
<dbReference type="InterPro" id="IPR002645">
    <property type="entry name" value="STAS_dom"/>
</dbReference>
<gene>
    <name evidence="2" type="ORF">SAMN05216252_11542</name>
</gene>
<accession>A0A239K9L4</accession>
<dbReference type="PROSITE" id="PS50801">
    <property type="entry name" value="STAS"/>
    <property type="match status" value="1"/>
</dbReference>
<organism evidence="2 3">
    <name type="scientific">Actinacidiphila glaucinigra</name>
    <dbReference type="NCBI Taxonomy" id="235986"/>
    <lineage>
        <taxon>Bacteria</taxon>
        <taxon>Bacillati</taxon>
        <taxon>Actinomycetota</taxon>
        <taxon>Actinomycetes</taxon>
        <taxon>Kitasatosporales</taxon>
        <taxon>Streptomycetaceae</taxon>
        <taxon>Actinacidiphila</taxon>
    </lineage>
</organism>
<dbReference type="RefSeq" id="WP_089226335.1">
    <property type="nucleotide sequence ID" value="NZ_FZOF01000015.1"/>
</dbReference>
<proteinExistence type="predicted"/>
<dbReference type="OrthoDB" id="116243at2"/>
<evidence type="ECO:0000313" key="2">
    <source>
        <dbReference type="EMBL" id="SNT14309.1"/>
    </source>
</evidence>
<dbReference type="InterPro" id="IPR025847">
    <property type="entry name" value="MEDS_domain"/>
</dbReference>
<dbReference type="EMBL" id="FZOF01000015">
    <property type="protein sequence ID" value="SNT14309.1"/>
    <property type="molecule type" value="Genomic_DNA"/>
</dbReference>
<dbReference type="InterPro" id="IPR036513">
    <property type="entry name" value="STAS_dom_sf"/>
</dbReference>
<name>A0A239K9L4_9ACTN</name>
<keyword evidence="3" id="KW-1185">Reference proteome</keyword>
<evidence type="ECO:0000259" key="1">
    <source>
        <dbReference type="PROSITE" id="PS50801"/>
    </source>
</evidence>
<dbReference type="SUPFAM" id="SSF52091">
    <property type="entry name" value="SpoIIaa-like"/>
    <property type="match status" value="1"/>
</dbReference>
<feature type="domain" description="STAS" evidence="1">
    <location>
        <begin position="206"/>
        <end position="272"/>
    </location>
</feature>
<sequence length="300" mass="32709">MPAADVRVVPVQRMRPGDHAFVSYDGDDTRWDVLAAFARLGLAAGERVMVFAAPGVPDPEVLAHLGPADDAGRPGDADAWVRSARRSGQLVLSSMRELISPEREFTAVRQQGRLTEETDRAVRDGYAGLRAYIDMHWVRDMGAPIDAMVHRETHADHLFAGRPYAEVCAYDRRWFTGDVLDAMAQAHPRNLLTRLGALYATRTEGLLRLLGEADLSTRERFQGVVGDALRRTAEGGRLVLALRDLHFLDVGCAAELLTLVAAAGERGVRVEVRCSAFHLALLRRLGAATLPGLTLIGVSG</sequence>
<evidence type="ECO:0000313" key="3">
    <source>
        <dbReference type="Proteomes" id="UP000198280"/>
    </source>
</evidence>
<protein>
    <submittedName>
        <fullName evidence="2">MEDS: MEthanogen/methylotroph, DcmR Sensory domain</fullName>
    </submittedName>
</protein>